<protein>
    <submittedName>
        <fullName evidence="3">HNHc domain containing protein</fullName>
    </submittedName>
</protein>
<dbReference type="GO" id="GO:0003676">
    <property type="term" value="F:nucleic acid binding"/>
    <property type="evidence" value="ECO:0007669"/>
    <property type="project" value="InterPro"/>
</dbReference>
<dbReference type="InterPro" id="IPR027417">
    <property type="entry name" value="P-loop_NTPase"/>
</dbReference>
<dbReference type="CDD" id="cd00085">
    <property type="entry name" value="HNHc"/>
    <property type="match status" value="1"/>
</dbReference>
<feature type="domain" description="HNH nuclease" evidence="2">
    <location>
        <begin position="16"/>
        <end position="66"/>
    </location>
</feature>
<dbReference type="SMART" id="SM00507">
    <property type="entry name" value="HNHc"/>
    <property type="match status" value="1"/>
</dbReference>
<evidence type="ECO:0000313" key="4">
    <source>
        <dbReference type="EMBL" id="CAB4222214.1"/>
    </source>
</evidence>
<gene>
    <name evidence="3" type="ORF">UFOVP1056_6</name>
    <name evidence="4" type="ORF">UFOVP1659_3</name>
</gene>
<dbReference type="GO" id="GO:0008270">
    <property type="term" value="F:zinc ion binding"/>
    <property type="evidence" value="ECO:0007669"/>
    <property type="project" value="InterPro"/>
</dbReference>
<proteinExistence type="predicted"/>
<dbReference type="InterPro" id="IPR005021">
    <property type="entry name" value="Terminase_largesu-like"/>
</dbReference>
<sequence length="589" mass="64208">MSTPKKKIYDGKQWKALRLQVLQDEPVCHWCKKAPATEADHLIELDRGGDAYDRANLVGSCRPCNATRGNRYRQAKEAGKARAGVARAVQQAVPAFLDVEVPRPRAPRGVSPQDSPELGGSGTDQDYRRLSGRNEPRLVSPVVGATGTRGADLAQWAKGVAGVELMAWQRQVLDDMLSVKADGMVFREALVSTARQQGKSVALRMLAGWWITAEALRRGSPQKALLVSNKLDRTMPMFRELAELLEVKLGAKVRWANGSAGITMPDGSTLGMAAAKDNHHGGTYDLILVDEVWDIAPSVINDALRPSMIARPNPLLAMWSTAGDQSSALMLGLREKAITALDDGRATNLYFAEWSPPAGVDPDDRQWWTWANPALGTTVTWDALEAAADGGDRAAFLRAHLNLWITSAQSWLPIGAWEKQQTDEPMPAGGVLAIDTSMDESRYVGVRAMSTEHGVQACVEFIVDSEAACWREVDRVLEDTTVQLRVTPGLDLHTPPALRRRAETRGYRELLLHTPIVRAMITEGRVWHNGQRILAEHVTRAVAVKSQNSIAIASSKSPGPVELCRCLIWAAADASKPRAAGKPAFAASR</sequence>
<dbReference type="Pfam" id="PF20441">
    <property type="entry name" value="TerL_nuclease"/>
    <property type="match status" value="1"/>
</dbReference>
<reference evidence="3" key="1">
    <citation type="submission" date="2020-05" db="EMBL/GenBank/DDBJ databases">
        <authorList>
            <person name="Chiriac C."/>
            <person name="Salcher M."/>
            <person name="Ghai R."/>
            <person name="Kavagutti S V."/>
        </authorList>
    </citation>
    <scope>NUCLEOTIDE SEQUENCE</scope>
</reference>
<organism evidence="3">
    <name type="scientific">uncultured Caudovirales phage</name>
    <dbReference type="NCBI Taxonomy" id="2100421"/>
    <lineage>
        <taxon>Viruses</taxon>
        <taxon>Duplodnaviria</taxon>
        <taxon>Heunggongvirae</taxon>
        <taxon>Uroviricota</taxon>
        <taxon>Caudoviricetes</taxon>
        <taxon>Peduoviridae</taxon>
        <taxon>Maltschvirus</taxon>
        <taxon>Maltschvirus maltsch</taxon>
    </lineage>
</organism>
<dbReference type="PANTHER" id="PTHR41287">
    <property type="match status" value="1"/>
</dbReference>
<dbReference type="EMBL" id="LR797516">
    <property type="protein sequence ID" value="CAB4222214.1"/>
    <property type="molecule type" value="Genomic_DNA"/>
</dbReference>
<feature type="region of interest" description="Disordered" evidence="1">
    <location>
        <begin position="100"/>
        <end position="133"/>
    </location>
</feature>
<evidence type="ECO:0000313" key="3">
    <source>
        <dbReference type="EMBL" id="CAB4180930.1"/>
    </source>
</evidence>
<dbReference type="GO" id="GO:0004519">
    <property type="term" value="F:endonuclease activity"/>
    <property type="evidence" value="ECO:0007669"/>
    <property type="project" value="InterPro"/>
</dbReference>
<dbReference type="Pfam" id="PF01844">
    <property type="entry name" value="HNH"/>
    <property type="match status" value="1"/>
</dbReference>
<dbReference type="InterPro" id="IPR002711">
    <property type="entry name" value="HNH"/>
</dbReference>
<dbReference type="Gene3D" id="1.10.30.50">
    <property type="match status" value="1"/>
</dbReference>
<evidence type="ECO:0000259" key="2">
    <source>
        <dbReference type="SMART" id="SM00507"/>
    </source>
</evidence>
<name>A0A6J5Q858_9CAUD</name>
<dbReference type="InterPro" id="IPR003615">
    <property type="entry name" value="HNH_nuc"/>
</dbReference>
<dbReference type="InterPro" id="IPR046462">
    <property type="entry name" value="TerL_nuclease"/>
</dbReference>
<dbReference type="EMBL" id="LR797014">
    <property type="protein sequence ID" value="CAB4180930.1"/>
    <property type="molecule type" value="Genomic_DNA"/>
</dbReference>
<accession>A0A6J5Q858</accession>
<evidence type="ECO:0000256" key="1">
    <source>
        <dbReference type="SAM" id="MobiDB-lite"/>
    </source>
</evidence>
<dbReference type="Gene3D" id="3.40.50.300">
    <property type="entry name" value="P-loop containing nucleotide triphosphate hydrolases"/>
    <property type="match status" value="1"/>
</dbReference>
<dbReference type="PANTHER" id="PTHR41287:SF1">
    <property type="entry name" value="PROTEIN YMFN"/>
    <property type="match status" value="1"/>
</dbReference>